<dbReference type="Proteomes" id="UP000007241">
    <property type="component" value="Unassembled WGS sequence"/>
</dbReference>
<keyword evidence="11" id="KW-0443">Lipid metabolism</keyword>
<evidence type="ECO:0000256" key="12">
    <source>
        <dbReference type="ARBA" id="ARBA00023136"/>
    </source>
</evidence>
<dbReference type="GO" id="GO:0016298">
    <property type="term" value="F:lipase activity"/>
    <property type="evidence" value="ECO:0000318"/>
    <property type="project" value="GO_Central"/>
</dbReference>
<evidence type="ECO:0000256" key="8">
    <source>
        <dbReference type="ARBA" id="ARBA00022837"/>
    </source>
</evidence>
<dbReference type="HOGENOM" id="CLU_008300_2_1_1"/>
<evidence type="ECO:0000256" key="5">
    <source>
        <dbReference type="ARBA" id="ARBA00022692"/>
    </source>
</evidence>
<evidence type="ECO:0000256" key="10">
    <source>
        <dbReference type="ARBA" id="ARBA00022989"/>
    </source>
</evidence>
<keyword evidence="18" id="KW-1185">Reference proteome</keyword>
<evidence type="ECO:0000256" key="14">
    <source>
        <dbReference type="ARBA" id="ARBA00026104"/>
    </source>
</evidence>
<evidence type="ECO:0000256" key="9">
    <source>
        <dbReference type="ARBA" id="ARBA00022963"/>
    </source>
</evidence>
<dbReference type="RefSeq" id="XP_006680079.1">
    <property type="nucleotide sequence ID" value="XM_006680016.1"/>
</dbReference>
<feature type="transmembrane region" description="Helical" evidence="15">
    <location>
        <begin position="23"/>
        <end position="47"/>
    </location>
</feature>
<dbReference type="GO" id="GO:0046872">
    <property type="term" value="F:metal ion binding"/>
    <property type="evidence" value="ECO:0007669"/>
    <property type="project" value="UniProtKB-KW"/>
</dbReference>
<keyword evidence="10 15" id="KW-1133">Transmembrane helix</keyword>
<keyword evidence="5 15" id="KW-0812">Transmembrane</keyword>
<dbReference type="PANTHER" id="PTHR45792:SF8">
    <property type="entry name" value="DIACYLGLYCEROL LIPASE-ALPHA"/>
    <property type="match status" value="1"/>
</dbReference>
<proteinExistence type="predicted"/>
<evidence type="ECO:0000256" key="2">
    <source>
        <dbReference type="ARBA" id="ARBA00004651"/>
    </source>
</evidence>
<reference evidence="17 18" key="1">
    <citation type="submission" date="2009-12" db="EMBL/GenBank/DDBJ databases">
        <title>The draft genome of Batrachochytrium dendrobatidis.</title>
        <authorList>
            <consortium name="US DOE Joint Genome Institute (JGI-PGF)"/>
            <person name="Kuo A."/>
            <person name="Salamov A."/>
            <person name="Schmutz J."/>
            <person name="Lucas S."/>
            <person name="Pitluck S."/>
            <person name="Rosenblum E."/>
            <person name="Stajich J."/>
            <person name="Eisen M."/>
            <person name="Grigoriev I.V."/>
        </authorList>
    </citation>
    <scope>NUCLEOTIDE SEQUENCE [LARGE SCALE GENOMIC DNA]</scope>
    <source>
        <strain evidence="18">JAM81 / FGSC 10211</strain>
    </source>
</reference>
<comment type="subcellular location">
    <subcellularLocation>
        <location evidence="2">Cell membrane</location>
        <topology evidence="2">Multi-pass membrane protein</topology>
    </subcellularLocation>
</comment>
<feature type="transmembrane region" description="Helical" evidence="15">
    <location>
        <begin position="100"/>
        <end position="120"/>
    </location>
</feature>
<keyword evidence="6" id="KW-0479">Metal-binding</keyword>
<comment type="cofactor">
    <cofactor evidence="1">
        <name>Ca(2+)</name>
        <dbReference type="ChEBI" id="CHEBI:29108"/>
    </cofactor>
</comment>
<gene>
    <name evidence="17" type="ORF">BATDEDRAFT_89583</name>
</gene>
<feature type="domain" description="Fungal lipase-type" evidence="16">
    <location>
        <begin position="349"/>
        <end position="493"/>
    </location>
</feature>
<dbReference type="GO" id="GO:0005886">
    <property type="term" value="C:plasma membrane"/>
    <property type="evidence" value="ECO:0007669"/>
    <property type="project" value="UniProtKB-SubCell"/>
</dbReference>
<keyword evidence="8" id="KW-0106">Calcium</keyword>
<protein>
    <recommendedName>
        <fullName evidence="14">sn-1-specific diacylglycerol lipase</fullName>
        <ecNumber evidence="14">3.1.1.116</ecNumber>
    </recommendedName>
</protein>
<dbReference type="OrthoDB" id="438440at2759"/>
<evidence type="ECO:0000259" key="16">
    <source>
        <dbReference type="Pfam" id="PF01764"/>
    </source>
</evidence>
<dbReference type="GeneID" id="18243543"/>
<evidence type="ECO:0000313" key="18">
    <source>
        <dbReference type="Proteomes" id="UP000007241"/>
    </source>
</evidence>
<accession>F4P5Z4</accession>
<evidence type="ECO:0000256" key="4">
    <source>
        <dbReference type="ARBA" id="ARBA00022553"/>
    </source>
</evidence>
<dbReference type="SUPFAM" id="SSF53474">
    <property type="entry name" value="alpha/beta-Hydrolases"/>
    <property type="match status" value="1"/>
</dbReference>
<evidence type="ECO:0000256" key="3">
    <source>
        <dbReference type="ARBA" id="ARBA00022475"/>
    </source>
</evidence>
<name>F4P5Z4_BATDJ</name>
<dbReference type="InterPro" id="IPR052214">
    <property type="entry name" value="DAG_Lipase-Related"/>
</dbReference>
<keyword evidence="4" id="KW-0597">Phosphoprotein</keyword>
<evidence type="ECO:0000256" key="7">
    <source>
        <dbReference type="ARBA" id="ARBA00022801"/>
    </source>
</evidence>
<dbReference type="AlphaFoldDB" id="F4P5Z4"/>
<dbReference type="EMBL" id="GL882886">
    <property type="protein sequence ID" value="EGF79264.1"/>
    <property type="molecule type" value="Genomic_DNA"/>
</dbReference>
<organism evidence="17 18">
    <name type="scientific">Batrachochytrium dendrobatidis (strain JAM81 / FGSC 10211)</name>
    <name type="common">Frog chytrid fungus</name>
    <dbReference type="NCBI Taxonomy" id="684364"/>
    <lineage>
        <taxon>Eukaryota</taxon>
        <taxon>Fungi</taxon>
        <taxon>Fungi incertae sedis</taxon>
        <taxon>Chytridiomycota</taxon>
        <taxon>Chytridiomycota incertae sedis</taxon>
        <taxon>Chytridiomycetes</taxon>
        <taxon>Rhizophydiales</taxon>
        <taxon>Rhizophydiales incertae sedis</taxon>
        <taxon>Batrachochytrium</taxon>
    </lineage>
</organism>
<evidence type="ECO:0000313" key="17">
    <source>
        <dbReference type="EMBL" id="EGF79264.1"/>
    </source>
</evidence>
<evidence type="ECO:0000256" key="11">
    <source>
        <dbReference type="ARBA" id="ARBA00023098"/>
    </source>
</evidence>
<dbReference type="GO" id="GO:0046340">
    <property type="term" value="P:diacylglycerol catabolic process"/>
    <property type="evidence" value="ECO:0000318"/>
    <property type="project" value="GO_Central"/>
</dbReference>
<keyword evidence="12 15" id="KW-0472">Membrane</keyword>
<keyword evidence="3" id="KW-1003">Cell membrane</keyword>
<dbReference type="InParanoid" id="F4P5Z4"/>
<dbReference type="InterPro" id="IPR002921">
    <property type="entry name" value="Fungal_lipase-type"/>
</dbReference>
<keyword evidence="7" id="KW-0378">Hydrolase</keyword>
<sequence>MTVAAYLLFQSSKECTPMPWLSIYLILCIVTFIVETIILATIGVISLRGSIADDRPRRPVVPFIYTFIATVVLETVLHIFGLSKFYTEATYCRESNIFNAGFVIVIYCFLTGVLIFAISLTLQLAVGSSTRSIEHMDSPQFWQYCLIPFVCFPLYIRGYSRSSTAARAGRSTRTTTILSDVAELFTELFGDVRLVPSDILAGLILVKRADKRKKREQQQHEIVNIAMDRFEPLISIHNPPIHRDWNYIVHYYKFTEAIYGFPLYMLTHFFDGFRHLCCPCTGSKPHSAINAVQMYMDSGWSNGCLCCFPASCCYSKPCRHDDLIHISITNELFKSPFMVCFDHDTASIVVSIRGTLSTTDLLVDLHFRLAEIRIPSDSGDVVIAQTHYGMLRTAKNIFEELKRTDLFSILLSNVTSAYSNYRLVCTGHSLGGGVAALVAFLIKTSAQYKNLESRVTAIAYSPPGCMITAKGQDYFKTFCTSVVFGNDVIPRLKMHSVCTLKQQVISELGRCNHSHKLDLLTGKMMKPMIRACQNLGGFYDHRTISSTSPTHTDQFIEQQTHPTIFNIHNDATNERLGEANEETSSNDSASQTPTYLPGHILHIRRVEKPILRRQSSFLFEDGDLPDDQTNTNVGTDISDRSTTYTICGSEYELVWSPPEAFDSILISKTMGLDHMPNRLGSVLASLKLLKSDSE</sequence>
<comment type="catalytic activity">
    <reaction evidence="13">
        <text>a 1,2-diacyl-sn-glycerol + H2O = a 2-acylglycerol + a fatty acid + H(+)</text>
        <dbReference type="Rhea" id="RHEA:33275"/>
        <dbReference type="ChEBI" id="CHEBI:15377"/>
        <dbReference type="ChEBI" id="CHEBI:15378"/>
        <dbReference type="ChEBI" id="CHEBI:17389"/>
        <dbReference type="ChEBI" id="CHEBI:17815"/>
        <dbReference type="ChEBI" id="CHEBI:28868"/>
        <dbReference type="EC" id="3.1.1.116"/>
    </reaction>
    <physiologicalReaction direction="left-to-right" evidence="13">
        <dbReference type="Rhea" id="RHEA:33276"/>
    </physiologicalReaction>
</comment>
<dbReference type="Pfam" id="PF01764">
    <property type="entry name" value="Lipase_3"/>
    <property type="match status" value="1"/>
</dbReference>
<dbReference type="CDD" id="cd00519">
    <property type="entry name" value="Lipase_3"/>
    <property type="match status" value="1"/>
</dbReference>
<feature type="transmembrane region" description="Helical" evidence="15">
    <location>
        <begin position="59"/>
        <end position="80"/>
    </location>
</feature>
<dbReference type="OMA" id="KVWECRL"/>
<keyword evidence="9" id="KW-0442">Lipid degradation</keyword>
<evidence type="ECO:0000256" key="6">
    <source>
        <dbReference type="ARBA" id="ARBA00022723"/>
    </source>
</evidence>
<evidence type="ECO:0000256" key="1">
    <source>
        <dbReference type="ARBA" id="ARBA00001913"/>
    </source>
</evidence>
<dbReference type="EC" id="3.1.1.116" evidence="14"/>
<evidence type="ECO:0000256" key="15">
    <source>
        <dbReference type="SAM" id="Phobius"/>
    </source>
</evidence>
<dbReference type="InterPro" id="IPR029058">
    <property type="entry name" value="AB_hydrolase_fold"/>
</dbReference>
<feature type="transmembrane region" description="Helical" evidence="15">
    <location>
        <begin position="141"/>
        <end position="160"/>
    </location>
</feature>
<dbReference type="Gene3D" id="3.40.50.1820">
    <property type="entry name" value="alpha/beta hydrolase"/>
    <property type="match status" value="1"/>
</dbReference>
<dbReference type="GO" id="GO:0019369">
    <property type="term" value="P:arachidonate metabolic process"/>
    <property type="evidence" value="ECO:0000318"/>
    <property type="project" value="GO_Central"/>
</dbReference>
<dbReference type="PANTHER" id="PTHR45792">
    <property type="entry name" value="DIACYLGLYCEROL LIPASE HOMOLOG-RELATED"/>
    <property type="match status" value="1"/>
</dbReference>
<evidence type="ECO:0000256" key="13">
    <source>
        <dbReference type="ARBA" id="ARBA00024531"/>
    </source>
</evidence>
<dbReference type="FunFam" id="3.40.50.1820:FF:000679">
    <property type="entry name" value="Uncharacterized protein"/>
    <property type="match status" value="1"/>
</dbReference>